<reference evidence="2 3" key="1">
    <citation type="journal article" date="2019" name="Int. J. Syst. Evol. Microbiol.">
        <title>Clostridium fermenticellae sp. nov., isolated from the mud in a fermentation cellar for the production of the Chinese liquor, baijiu.</title>
        <authorList>
            <person name="Xu P.X."/>
            <person name="Chai L.J."/>
            <person name="Qiu T."/>
            <person name="Zhang X.J."/>
            <person name="Lu Z.M."/>
            <person name="Xiao C."/>
            <person name="Wang S.T."/>
            <person name="Shen C.H."/>
            <person name="Shi J.S."/>
            <person name="Xu Z.H."/>
        </authorList>
    </citation>
    <scope>NUCLEOTIDE SEQUENCE [LARGE SCALE GENOMIC DNA]</scope>
    <source>
        <strain evidence="2 3">JN500901</strain>
    </source>
</reference>
<keyword evidence="3" id="KW-1185">Reference proteome</keyword>
<dbReference type="Gene3D" id="1.20.120.680">
    <property type="entry name" value="Formiminotetrahydrofolate cyclodeaminase monomer, up-and-down helical bundle"/>
    <property type="match status" value="1"/>
</dbReference>
<evidence type="ECO:0000313" key="2">
    <source>
        <dbReference type="EMBL" id="AYD40797.1"/>
    </source>
</evidence>
<proteinExistence type="predicted"/>
<dbReference type="EMBL" id="CP032416">
    <property type="protein sequence ID" value="AYD40797.1"/>
    <property type="molecule type" value="Genomic_DNA"/>
</dbReference>
<evidence type="ECO:0000259" key="1">
    <source>
        <dbReference type="Pfam" id="PF04961"/>
    </source>
</evidence>
<dbReference type="AlphaFoldDB" id="A0A386H4X7"/>
<gene>
    <name evidence="2" type="ORF">D4Z93_09770</name>
</gene>
<dbReference type="GO" id="GO:0003824">
    <property type="term" value="F:catalytic activity"/>
    <property type="evidence" value="ECO:0007669"/>
    <property type="project" value="InterPro"/>
</dbReference>
<dbReference type="InterPro" id="IPR036178">
    <property type="entry name" value="Formintransfe-cycloase-like_sf"/>
</dbReference>
<sequence>MKLAENTFCEFIEKLSSKSPTPGGGGASALLGSVGTALSGMVANLTICNKKFTEYRDEIEYMLNKSRAIQTQFLELMDKDAENFLPFIKAFGLPKLTEEEKKFRENVMQKCLKNACTAPIEIMEKCLEALEVHEYFVDHCSKMIVSDIGVGVQSLRSALLGAHLSVIININSIKDSDYTSKIKRKVNLLVKEGTAKADMIYEKVCTILSK</sequence>
<dbReference type="InterPro" id="IPR007044">
    <property type="entry name" value="Cyclodeamin/CycHdrlase"/>
</dbReference>
<dbReference type="Proteomes" id="UP000266301">
    <property type="component" value="Chromosome"/>
</dbReference>
<accession>A0A386H4X7</accession>
<dbReference type="Pfam" id="PF04961">
    <property type="entry name" value="FTCD_C"/>
    <property type="match status" value="1"/>
</dbReference>
<dbReference type="OrthoDB" id="7959174at2"/>
<evidence type="ECO:0000313" key="3">
    <source>
        <dbReference type="Proteomes" id="UP000266301"/>
    </source>
</evidence>
<feature type="domain" description="Cyclodeaminase/cyclohydrolase" evidence="1">
    <location>
        <begin position="9"/>
        <end position="187"/>
    </location>
</feature>
<dbReference type="SUPFAM" id="SSF101262">
    <property type="entry name" value="Methenyltetrahydrofolate cyclohydrolase-like"/>
    <property type="match status" value="1"/>
</dbReference>
<organism evidence="2 3">
    <name type="scientific">Clostridium fermenticellae</name>
    <dbReference type="NCBI Taxonomy" id="2068654"/>
    <lineage>
        <taxon>Bacteria</taxon>
        <taxon>Bacillati</taxon>
        <taxon>Bacillota</taxon>
        <taxon>Clostridia</taxon>
        <taxon>Eubacteriales</taxon>
        <taxon>Clostridiaceae</taxon>
        <taxon>Clostridium</taxon>
    </lineage>
</organism>
<dbReference type="RefSeq" id="WP_119973119.1">
    <property type="nucleotide sequence ID" value="NZ_CP032416.1"/>
</dbReference>
<dbReference type="KEGG" id="cfer:D4Z93_09770"/>
<name>A0A386H4X7_9CLOT</name>
<protein>
    <submittedName>
        <fullName evidence="2">Sugar ABC transporter substrate-binding protein</fullName>
    </submittedName>
</protein>